<evidence type="ECO:0000313" key="2">
    <source>
        <dbReference type="Proteomes" id="UP001258994"/>
    </source>
</evidence>
<organism evidence="1 2">
    <name type="scientific">Thalassotalea psychrophila</name>
    <dbReference type="NCBI Taxonomy" id="3065647"/>
    <lineage>
        <taxon>Bacteria</taxon>
        <taxon>Pseudomonadati</taxon>
        <taxon>Pseudomonadota</taxon>
        <taxon>Gammaproteobacteria</taxon>
        <taxon>Alteromonadales</taxon>
        <taxon>Colwelliaceae</taxon>
        <taxon>Thalassotalea</taxon>
    </lineage>
</organism>
<dbReference type="EMBL" id="CP134145">
    <property type="protein sequence ID" value="WNC72255.1"/>
    <property type="molecule type" value="Genomic_DNA"/>
</dbReference>
<dbReference type="RefSeq" id="WP_348391374.1">
    <property type="nucleotide sequence ID" value="NZ_CP134145.1"/>
</dbReference>
<name>A0ABY9TU06_9GAMM</name>
<sequence length="571" mass="63202">MKKFTYLLIVTALILFAFGKFNTPQLQKLTRSEASYTYLMSDNDQTFSTAAFTATEMATPSNSFSGHLRISGKPVFSKNYGVIGDFPKGYTVWPEFDYEFIQESNRLIPVDRGHGFIGNGAWSITAGVGAVWDEVDDKGFSRAAFPYTIKQNNSNCEHNGLATFLFKDDGSISNVHVQNVAETCIFVGFEFYGTLSANYDAHSVSNAHQVISERNIEEANWIPTKPLADLAKDFPGVDINNYAYAIDADDLNGYSILVDGISYIDGCTTRYGLHPYCMDKTVGVYSFTKSIHAFMAVAALELRYPGFKSLLIKDLVPECQNDNRWLGVTVEHALDMTTGNYKSADFQVDESSREIVTGYFIPTTRKQRAKFSCTAWPRKVQPGTHHVYHTTDSELVGYAVAKFAKEKLGNNSEMFNDILLPIYNAIGLSHYIRGIQRTSDTNDAWGGYGLSLTLNDVVKVAKFLRDDAISSGLLDPTMIKEVLSANPHGLYAHMPNQNYDNGFWRFHVGVATKMSACGSNTQVPAMSGFGGNKMVILPEVIITQLSDGGSYKTAKTIDDIFSHISNVCPKS</sequence>
<dbReference type="Gene3D" id="3.40.710.10">
    <property type="entry name" value="DD-peptidase/beta-lactamase superfamily"/>
    <property type="match status" value="1"/>
</dbReference>
<accession>A0ABY9TU06</accession>
<reference evidence="2" key="1">
    <citation type="submission" date="2023-09" db="EMBL/GenBank/DDBJ databases">
        <authorList>
            <person name="Li S."/>
            <person name="Li X."/>
            <person name="Zhang C."/>
            <person name="Zhao Z."/>
        </authorList>
    </citation>
    <scope>NUCLEOTIDE SEQUENCE [LARGE SCALE GENOMIC DNA]</scope>
    <source>
        <strain evidence="2">SQ149</strain>
    </source>
</reference>
<keyword evidence="2" id="KW-1185">Reference proteome</keyword>
<proteinExistence type="predicted"/>
<evidence type="ECO:0008006" key="3">
    <source>
        <dbReference type="Google" id="ProtNLM"/>
    </source>
</evidence>
<gene>
    <name evidence="1" type="ORF">RGQ13_19370</name>
</gene>
<dbReference type="SUPFAM" id="SSF56601">
    <property type="entry name" value="beta-lactamase/transpeptidase-like"/>
    <property type="match status" value="1"/>
</dbReference>
<dbReference type="Proteomes" id="UP001258994">
    <property type="component" value="Chromosome"/>
</dbReference>
<evidence type="ECO:0000313" key="1">
    <source>
        <dbReference type="EMBL" id="WNC72255.1"/>
    </source>
</evidence>
<dbReference type="InterPro" id="IPR012338">
    <property type="entry name" value="Beta-lactam/transpept-like"/>
</dbReference>
<protein>
    <recommendedName>
        <fullName evidence="3">Beta-lactamase-related domain-containing protein</fullName>
    </recommendedName>
</protein>